<evidence type="ECO:0000256" key="7">
    <source>
        <dbReference type="ARBA" id="ARBA00023004"/>
    </source>
</evidence>
<evidence type="ECO:0000256" key="6">
    <source>
        <dbReference type="ARBA" id="ARBA00022982"/>
    </source>
</evidence>
<feature type="binding site" description="axial binding residue" evidence="9">
    <location>
        <position position="105"/>
    </location>
    <ligand>
        <name>heme c</name>
        <dbReference type="ChEBI" id="CHEBI:61717"/>
        <label>1</label>
    </ligand>
    <ligandPart>
        <name>Fe</name>
        <dbReference type="ChEBI" id="CHEBI:18248"/>
    </ligandPart>
</feature>
<feature type="binding site" description="covalent" evidence="8">
    <location>
        <position position="163"/>
    </location>
    <ligand>
        <name>heme c</name>
        <dbReference type="ChEBI" id="CHEBI:61717"/>
        <label>2</label>
    </ligand>
</feature>
<evidence type="ECO:0000313" key="12">
    <source>
        <dbReference type="EMBL" id="NOL50702.1"/>
    </source>
</evidence>
<feature type="domain" description="Cytochrome c" evidence="11">
    <location>
        <begin position="142"/>
        <end position="233"/>
    </location>
</feature>
<dbReference type="EMBL" id="JABGBN010000001">
    <property type="protein sequence ID" value="NOL50702.1"/>
    <property type="molecule type" value="Genomic_DNA"/>
</dbReference>
<dbReference type="AlphaFoldDB" id="A0A849P4G2"/>
<dbReference type="PANTHER" id="PTHR33751">
    <property type="entry name" value="CBB3-TYPE CYTOCHROME C OXIDASE SUBUNIT FIXP"/>
    <property type="match status" value="1"/>
</dbReference>
<keyword evidence="2" id="KW-0813">Transport</keyword>
<evidence type="ECO:0000256" key="9">
    <source>
        <dbReference type="PIRSR" id="PIRSR000005-2"/>
    </source>
</evidence>
<comment type="caution">
    <text evidence="12">The sequence shown here is derived from an EMBL/GenBank/DDBJ whole genome shotgun (WGS) entry which is preliminary data.</text>
</comment>
<keyword evidence="6" id="KW-0249">Electron transport</keyword>
<dbReference type="RefSeq" id="WP_171679402.1">
    <property type="nucleotide sequence ID" value="NZ_JABGBN010000001.1"/>
</dbReference>
<sequence>MKQVFSKVVLASGLVMGLAAGAVQAQNVKPDAKRGETLYTQGDAQRGILACVACHGEKGNSVIAMYPHVAGLPAGYVVSQLKKFQIPAGQTKAARMNADGSPTAMTAIVGQMTDADMNDLAAYIAQQKLEKPAFAKEAANLDFVHRGREIWRAGIPSRNVPACASCHGADGKGMPEQFPFLSGQHPEYILAQLQAFAEGHRTHGGTENMMGTIANRMSNADMKAVADYAAGVR</sequence>
<feature type="chain" id="PRO_5032734875" evidence="10">
    <location>
        <begin position="26"/>
        <end position="233"/>
    </location>
</feature>
<evidence type="ECO:0000256" key="3">
    <source>
        <dbReference type="ARBA" id="ARBA00022617"/>
    </source>
</evidence>
<dbReference type="SUPFAM" id="SSF46626">
    <property type="entry name" value="Cytochrome c"/>
    <property type="match status" value="2"/>
</dbReference>
<dbReference type="Proteomes" id="UP000537862">
    <property type="component" value="Unassembled WGS sequence"/>
</dbReference>
<dbReference type="GO" id="GO:0042597">
    <property type="term" value="C:periplasmic space"/>
    <property type="evidence" value="ECO:0007669"/>
    <property type="project" value="UniProtKB-SubCell"/>
</dbReference>
<feature type="domain" description="Cytochrome c" evidence="11">
    <location>
        <begin position="30"/>
        <end position="128"/>
    </location>
</feature>
<gene>
    <name evidence="12" type="ORF">HKX39_00730</name>
</gene>
<keyword evidence="7 9" id="KW-0408">Iron</keyword>
<dbReference type="PANTHER" id="PTHR33751:SF9">
    <property type="entry name" value="CYTOCHROME C4"/>
    <property type="match status" value="1"/>
</dbReference>
<dbReference type="InterPro" id="IPR036909">
    <property type="entry name" value="Cyt_c-like_dom_sf"/>
</dbReference>
<feature type="binding site" description="covalent" evidence="8">
    <location>
        <position position="166"/>
    </location>
    <ligand>
        <name>heme c</name>
        <dbReference type="ChEBI" id="CHEBI:61717"/>
        <label>2</label>
    </ligand>
</feature>
<dbReference type="InterPro" id="IPR024167">
    <property type="entry name" value="Cytochrome_c4-like"/>
</dbReference>
<evidence type="ECO:0000256" key="1">
    <source>
        <dbReference type="ARBA" id="ARBA00004418"/>
    </source>
</evidence>
<feature type="binding site" description="axial binding residue" evidence="9">
    <location>
        <position position="167"/>
    </location>
    <ligand>
        <name>heme c</name>
        <dbReference type="ChEBI" id="CHEBI:61717"/>
        <label>2</label>
    </ligand>
    <ligandPart>
        <name>Fe</name>
        <dbReference type="ChEBI" id="CHEBI:18248"/>
    </ligandPart>
</feature>
<dbReference type="Gene3D" id="1.10.760.10">
    <property type="entry name" value="Cytochrome c-like domain"/>
    <property type="match status" value="2"/>
</dbReference>
<evidence type="ECO:0000256" key="4">
    <source>
        <dbReference type="ARBA" id="ARBA00022723"/>
    </source>
</evidence>
<dbReference type="GO" id="GO:0009055">
    <property type="term" value="F:electron transfer activity"/>
    <property type="evidence" value="ECO:0007669"/>
    <property type="project" value="InterPro"/>
</dbReference>
<evidence type="ECO:0000313" key="13">
    <source>
        <dbReference type="Proteomes" id="UP000537862"/>
    </source>
</evidence>
<feature type="binding site" description="axial binding residue" evidence="9">
    <location>
        <position position="55"/>
    </location>
    <ligand>
        <name>heme c</name>
        <dbReference type="ChEBI" id="CHEBI:61717"/>
        <label>1</label>
    </ligand>
    <ligandPart>
        <name>Fe</name>
        <dbReference type="ChEBI" id="CHEBI:18248"/>
    </ligandPart>
</feature>
<evidence type="ECO:0000256" key="10">
    <source>
        <dbReference type="SAM" id="SignalP"/>
    </source>
</evidence>
<dbReference type="InterPro" id="IPR009056">
    <property type="entry name" value="Cyt_c-like_dom"/>
</dbReference>
<accession>A0A849P4G2</accession>
<organism evidence="12 13">
    <name type="scientific">Pelistega suis</name>
    <dbReference type="NCBI Taxonomy" id="1631957"/>
    <lineage>
        <taxon>Bacteria</taxon>
        <taxon>Pseudomonadati</taxon>
        <taxon>Pseudomonadota</taxon>
        <taxon>Betaproteobacteria</taxon>
        <taxon>Burkholderiales</taxon>
        <taxon>Alcaligenaceae</taxon>
        <taxon>Pelistega</taxon>
    </lineage>
</organism>
<reference evidence="12 13" key="1">
    <citation type="submission" date="2020-05" db="EMBL/GenBank/DDBJ databases">
        <authorList>
            <person name="Niu N."/>
        </authorList>
    </citation>
    <scope>NUCLEOTIDE SEQUENCE [LARGE SCALE GENOMIC DNA]</scope>
    <source>
        <strain evidence="12 13">3340-03</strain>
    </source>
</reference>
<feature type="binding site" description="axial binding residue" evidence="9">
    <location>
        <position position="210"/>
    </location>
    <ligand>
        <name>heme c</name>
        <dbReference type="ChEBI" id="CHEBI:61717"/>
        <label>2</label>
    </ligand>
    <ligandPart>
        <name>Fe</name>
        <dbReference type="ChEBI" id="CHEBI:18248"/>
    </ligandPart>
</feature>
<keyword evidence="10" id="KW-0732">Signal</keyword>
<dbReference type="Pfam" id="PF00034">
    <property type="entry name" value="Cytochrom_C"/>
    <property type="match status" value="2"/>
</dbReference>
<evidence type="ECO:0000256" key="8">
    <source>
        <dbReference type="PIRSR" id="PIRSR000005-1"/>
    </source>
</evidence>
<feature type="binding site" description="covalent" evidence="8">
    <location>
        <position position="51"/>
    </location>
    <ligand>
        <name>heme c</name>
        <dbReference type="ChEBI" id="CHEBI:61717"/>
        <label>1</label>
    </ligand>
</feature>
<keyword evidence="5" id="KW-0574">Periplasm</keyword>
<dbReference type="PIRSF" id="PIRSF000005">
    <property type="entry name" value="Cytochrome_c4"/>
    <property type="match status" value="1"/>
</dbReference>
<keyword evidence="3 8" id="KW-0349">Heme</keyword>
<proteinExistence type="predicted"/>
<dbReference type="GO" id="GO:0020037">
    <property type="term" value="F:heme binding"/>
    <property type="evidence" value="ECO:0007669"/>
    <property type="project" value="InterPro"/>
</dbReference>
<feature type="signal peptide" evidence="10">
    <location>
        <begin position="1"/>
        <end position="25"/>
    </location>
</feature>
<keyword evidence="4 9" id="KW-0479">Metal-binding</keyword>
<dbReference type="PROSITE" id="PS51007">
    <property type="entry name" value="CYTC"/>
    <property type="match status" value="2"/>
</dbReference>
<dbReference type="InterPro" id="IPR050597">
    <property type="entry name" value="Cytochrome_c_Oxidase_Subunit"/>
</dbReference>
<protein>
    <submittedName>
        <fullName evidence="12">C-type cytochrome</fullName>
    </submittedName>
</protein>
<evidence type="ECO:0000256" key="5">
    <source>
        <dbReference type="ARBA" id="ARBA00022764"/>
    </source>
</evidence>
<feature type="binding site" description="covalent" evidence="8">
    <location>
        <position position="54"/>
    </location>
    <ligand>
        <name>heme c</name>
        <dbReference type="ChEBI" id="CHEBI:61717"/>
        <label>1</label>
    </ligand>
</feature>
<dbReference type="GO" id="GO:0005506">
    <property type="term" value="F:iron ion binding"/>
    <property type="evidence" value="ECO:0007669"/>
    <property type="project" value="InterPro"/>
</dbReference>
<comment type="PTM">
    <text evidence="8">Binds 2 heme c groups covalently per subunit.</text>
</comment>
<name>A0A849P4G2_9BURK</name>
<comment type="subcellular location">
    <subcellularLocation>
        <location evidence="1">Periplasm</location>
    </subcellularLocation>
</comment>
<keyword evidence="13" id="KW-1185">Reference proteome</keyword>
<evidence type="ECO:0000256" key="2">
    <source>
        <dbReference type="ARBA" id="ARBA00022448"/>
    </source>
</evidence>
<evidence type="ECO:0000259" key="11">
    <source>
        <dbReference type="PROSITE" id="PS51007"/>
    </source>
</evidence>